<proteinExistence type="predicted"/>
<accession>A0AAN4ZLL5</accession>
<sequence>KEVYGFGPGAQPTEHCLIQILENRTNDRFLMDTLEKIASEWLNEVSKDLDEASLQDNITEEYLQDFIEERSKLITRLKIIANLREEQATIEVCFPKKNCRLSFNYLSALSYFRARLRPSAIPLS</sequence>
<feature type="non-terminal residue" evidence="1">
    <location>
        <position position="1"/>
    </location>
</feature>
<evidence type="ECO:0000313" key="1">
    <source>
        <dbReference type="EMBL" id="GMR39895.1"/>
    </source>
</evidence>
<dbReference type="AlphaFoldDB" id="A0AAN4ZLL5"/>
<name>A0AAN4ZLL5_9BILA</name>
<comment type="caution">
    <text evidence="1">The sequence shown here is derived from an EMBL/GenBank/DDBJ whole genome shotgun (WGS) entry which is preliminary data.</text>
</comment>
<evidence type="ECO:0000313" key="2">
    <source>
        <dbReference type="Proteomes" id="UP001328107"/>
    </source>
</evidence>
<gene>
    <name evidence="1" type="ORF">PMAYCL1PPCAC_10090</name>
</gene>
<protein>
    <submittedName>
        <fullName evidence="1">Uncharacterized protein</fullName>
    </submittedName>
</protein>
<organism evidence="1 2">
    <name type="scientific">Pristionchus mayeri</name>
    <dbReference type="NCBI Taxonomy" id="1317129"/>
    <lineage>
        <taxon>Eukaryota</taxon>
        <taxon>Metazoa</taxon>
        <taxon>Ecdysozoa</taxon>
        <taxon>Nematoda</taxon>
        <taxon>Chromadorea</taxon>
        <taxon>Rhabditida</taxon>
        <taxon>Rhabditina</taxon>
        <taxon>Diplogasteromorpha</taxon>
        <taxon>Diplogasteroidea</taxon>
        <taxon>Neodiplogasteridae</taxon>
        <taxon>Pristionchus</taxon>
    </lineage>
</organism>
<dbReference type="Proteomes" id="UP001328107">
    <property type="component" value="Unassembled WGS sequence"/>
</dbReference>
<dbReference type="EMBL" id="BTRK01000003">
    <property type="protein sequence ID" value="GMR39895.1"/>
    <property type="molecule type" value="Genomic_DNA"/>
</dbReference>
<keyword evidence="2" id="KW-1185">Reference proteome</keyword>
<reference evidence="2" key="1">
    <citation type="submission" date="2022-10" db="EMBL/GenBank/DDBJ databases">
        <title>Genome assembly of Pristionchus species.</title>
        <authorList>
            <person name="Yoshida K."/>
            <person name="Sommer R.J."/>
        </authorList>
    </citation>
    <scope>NUCLEOTIDE SEQUENCE [LARGE SCALE GENOMIC DNA]</scope>
    <source>
        <strain evidence="2">RS5460</strain>
    </source>
</reference>